<keyword evidence="5" id="KW-1185">Reference proteome</keyword>
<dbReference type="PROSITE" id="PS50887">
    <property type="entry name" value="GGDEF"/>
    <property type="match status" value="1"/>
</dbReference>
<evidence type="ECO:0000259" key="3">
    <source>
        <dbReference type="PROSITE" id="PS50887"/>
    </source>
</evidence>
<dbReference type="GO" id="GO:0071111">
    <property type="term" value="F:cyclic-guanylate-specific phosphodiesterase activity"/>
    <property type="evidence" value="ECO:0007669"/>
    <property type="project" value="InterPro"/>
</dbReference>
<protein>
    <submittedName>
        <fullName evidence="4">EAL domain, c-di-GMP-specific phosphodiesterase class I (Or its enzymatically inactive variant)</fullName>
    </submittedName>
</protein>
<dbReference type="RefSeq" id="WP_176793689.1">
    <property type="nucleotide sequence ID" value="NZ_FNAP01000009.1"/>
</dbReference>
<organism evidence="4 5">
    <name type="scientific">Rhodospira trueperi</name>
    <dbReference type="NCBI Taxonomy" id="69960"/>
    <lineage>
        <taxon>Bacteria</taxon>
        <taxon>Pseudomonadati</taxon>
        <taxon>Pseudomonadota</taxon>
        <taxon>Alphaproteobacteria</taxon>
        <taxon>Rhodospirillales</taxon>
        <taxon>Rhodospirillaceae</taxon>
        <taxon>Rhodospira</taxon>
    </lineage>
</organism>
<dbReference type="InterPro" id="IPR043128">
    <property type="entry name" value="Rev_trsase/Diguanyl_cyclase"/>
</dbReference>
<dbReference type="CDD" id="cd01948">
    <property type="entry name" value="EAL"/>
    <property type="match status" value="1"/>
</dbReference>
<dbReference type="PANTHER" id="PTHR33121:SF70">
    <property type="entry name" value="SIGNALING PROTEIN YKOW"/>
    <property type="match status" value="1"/>
</dbReference>
<dbReference type="SMART" id="SM00267">
    <property type="entry name" value="GGDEF"/>
    <property type="match status" value="1"/>
</dbReference>
<evidence type="ECO:0000259" key="2">
    <source>
        <dbReference type="PROSITE" id="PS50883"/>
    </source>
</evidence>
<dbReference type="EMBL" id="FNAP01000009">
    <property type="protein sequence ID" value="SDE62653.1"/>
    <property type="molecule type" value="Genomic_DNA"/>
</dbReference>
<dbReference type="Gene3D" id="3.20.20.450">
    <property type="entry name" value="EAL domain"/>
    <property type="match status" value="1"/>
</dbReference>
<dbReference type="Gene3D" id="3.30.70.270">
    <property type="match status" value="1"/>
</dbReference>
<evidence type="ECO:0000313" key="4">
    <source>
        <dbReference type="EMBL" id="SDE62653.1"/>
    </source>
</evidence>
<proteinExistence type="predicted"/>
<evidence type="ECO:0000313" key="5">
    <source>
        <dbReference type="Proteomes" id="UP000199412"/>
    </source>
</evidence>
<reference evidence="4 5" key="1">
    <citation type="submission" date="2016-10" db="EMBL/GenBank/DDBJ databases">
        <authorList>
            <person name="de Groot N.N."/>
        </authorList>
    </citation>
    <scope>NUCLEOTIDE SEQUENCE [LARGE SCALE GENOMIC DNA]</scope>
    <source>
        <strain evidence="4 5">ATCC 700224</strain>
    </source>
</reference>
<dbReference type="InterPro" id="IPR050706">
    <property type="entry name" value="Cyclic-di-GMP_PDE-like"/>
</dbReference>
<dbReference type="InterPro" id="IPR035965">
    <property type="entry name" value="PAS-like_dom_sf"/>
</dbReference>
<dbReference type="Proteomes" id="UP000199412">
    <property type="component" value="Unassembled WGS sequence"/>
</dbReference>
<feature type="domain" description="GGDEF" evidence="3">
    <location>
        <begin position="225"/>
        <end position="356"/>
    </location>
</feature>
<feature type="coiled-coil region" evidence="1">
    <location>
        <begin position="30"/>
        <end position="89"/>
    </location>
</feature>
<name>A0A1G7EG55_9PROT</name>
<feature type="domain" description="EAL" evidence="2">
    <location>
        <begin position="364"/>
        <end position="617"/>
    </location>
</feature>
<keyword evidence="1" id="KW-0175">Coiled coil</keyword>
<dbReference type="SMART" id="SM00052">
    <property type="entry name" value="EAL"/>
    <property type="match status" value="1"/>
</dbReference>
<dbReference type="Gene3D" id="3.30.450.20">
    <property type="entry name" value="PAS domain"/>
    <property type="match status" value="1"/>
</dbReference>
<accession>A0A1G7EG55</accession>
<dbReference type="PROSITE" id="PS50883">
    <property type="entry name" value="EAL"/>
    <property type="match status" value="1"/>
</dbReference>
<dbReference type="InterPro" id="IPR029787">
    <property type="entry name" value="Nucleotide_cyclase"/>
</dbReference>
<dbReference type="PANTHER" id="PTHR33121">
    <property type="entry name" value="CYCLIC DI-GMP PHOSPHODIESTERASE PDEF"/>
    <property type="match status" value="1"/>
</dbReference>
<dbReference type="SUPFAM" id="SSF141868">
    <property type="entry name" value="EAL domain-like"/>
    <property type="match status" value="1"/>
</dbReference>
<dbReference type="InterPro" id="IPR035919">
    <property type="entry name" value="EAL_sf"/>
</dbReference>
<dbReference type="SUPFAM" id="SSF55785">
    <property type="entry name" value="PYP-like sensor domain (PAS domain)"/>
    <property type="match status" value="1"/>
</dbReference>
<dbReference type="Pfam" id="PF00989">
    <property type="entry name" value="PAS"/>
    <property type="match status" value="1"/>
</dbReference>
<dbReference type="GO" id="GO:0006355">
    <property type="term" value="P:regulation of DNA-templated transcription"/>
    <property type="evidence" value="ECO:0007669"/>
    <property type="project" value="InterPro"/>
</dbReference>
<gene>
    <name evidence="4" type="ORF">SAMN05421720_10955</name>
</gene>
<dbReference type="InterPro" id="IPR001633">
    <property type="entry name" value="EAL_dom"/>
</dbReference>
<dbReference type="AlphaFoldDB" id="A0A1G7EG55"/>
<dbReference type="InterPro" id="IPR000160">
    <property type="entry name" value="GGDEF_dom"/>
</dbReference>
<dbReference type="SUPFAM" id="SSF55073">
    <property type="entry name" value="Nucleotide cyclase"/>
    <property type="match status" value="1"/>
</dbReference>
<dbReference type="InterPro" id="IPR013767">
    <property type="entry name" value="PAS_fold"/>
</dbReference>
<dbReference type="Pfam" id="PF00563">
    <property type="entry name" value="EAL"/>
    <property type="match status" value="1"/>
</dbReference>
<sequence length="621" mass="66775">MPVKPANKDDSIIARAQAVLESGTVTSEDLAALLDKYRKLASRMDRLTRIGDRQQLQLKELNELKTQFVEILEQRVAERTAELRRSERHLQSVMDTAADAIVTVDVASGSVVGLNQSACGQFARSVVETVGQPARILLKGEAEVPTSGNHVLEACRADGSTFPWEISAAVTSDGATLVITGRDITQRLAAEREIHFLAHHDPITELPNRRAARIALTLAITQATGDITVAYVEVKNLGEIGRALGLEVLEAAQRLLGERLRAAVPTSWTVASWGHDFLILAEGDQSAAEASLTAAVQSVGAEPMMVNGAEVSVALTVGAVLAPRDGDQPLQLIRRASMAAFSAVRRGLPHAIFDAALSDAMARRAQLIGALRHARERDELRLFFQPKVCFATKKVVGAEALARWFNAEMGFVSPGEFIPLAEESGLVEGIGEWALETACQQAAEWCRADPSFIMAVNLSSHDLDRPGFVDEVAACLDRHGLPPANLELEVTETAVMGDRAAASVVLRSLGDLGISVAIDDFGTGYSSLSYLSTLPAHVLKVDQGFVRRMTTSENDRSIVRVIVGLAQTLSMKTVAEGVETPGDAAFLLGLGCTLAQGYLYGKPCPPDEFQREFLGRSLQEV</sequence>
<dbReference type="Pfam" id="PF00990">
    <property type="entry name" value="GGDEF"/>
    <property type="match status" value="1"/>
</dbReference>
<dbReference type="STRING" id="69960.SAMN05421720_10955"/>
<evidence type="ECO:0000256" key="1">
    <source>
        <dbReference type="SAM" id="Coils"/>
    </source>
</evidence>